<reference evidence="10" key="2">
    <citation type="journal article" date="2021" name="J Anim Sci Technol">
        <title>Complete genome sequence of Paenibacillus konkukensis sp. nov. SK3146 as a potential probiotic strain.</title>
        <authorList>
            <person name="Jung H.I."/>
            <person name="Park S."/>
            <person name="Niu K.M."/>
            <person name="Lee S.W."/>
            <person name="Kothari D."/>
            <person name="Yi K.J."/>
            <person name="Kim S.K."/>
        </authorList>
    </citation>
    <scope>NUCLEOTIDE SEQUENCE</scope>
    <source>
        <strain evidence="10">SK3146</strain>
    </source>
</reference>
<keyword evidence="6 8" id="KW-1133">Transmembrane helix</keyword>
<reference evidence="10" key="1">
    <citation type="submission" date="2018-02" db="EMBL/GenBank/DDBJ databases">
        <authorList>
            <person name="Kim S.-K."/>
            <person name="Jung H.-I."/>
            <person name="Lee S.-W."/>
        </authorList>
    </citation>
    <scope>NUCLEOTIDE SEQUENCE</scope>
    <source>
        <strain evidence="10">SK3146</strain>
    </source>
</reference>
<evidence type="ECO:0000313" key="11">
    <source>
        <dbReference type="Proteomes" id="UP001057134"/>
    </source>
</evidence>
<keyword evidence="11" id="KW-1185">Reference proteome</keyword>
<keyword evidence="3" id="KW-0328">Glycosyltransferase</keyword>
<gene>
    <name evidence="10" type="ORF">SK3146_06913</name>
</gene>
<feature type="transmembrane region" description="Helical" evidence="8">
    <location>
        <begin position="348"/>
        <end position="367"/>
    </location>
</feature>
<keyword evidence="7 8" id="KW-0472">Membrane</keyword>
<evidence type="ECO:0000256" key="7">
    <source>
        <dbReference type="ARBA" id="ARBA00023136"/>
    </source>
</evidence>
<feature type="domain" description="Glycosyltransferase RgtA/B/C/D-like" evidence="9">
    <location>
        <begin position="75"/>
        <end position="222"/>
    </location>
</feature>
<keyword evidence="2" id="KW-1003">Cell membrane</keyword>
<evidence type="ECO:0000256" key="4">
    <source>
        <dbReference type="ARBA" id="ARBA00022679"/>
    </source>
</evidence>
<feature type="transmembrane region" description="Helical" evidence="8">
    <location>
        <begin position="175"/>
        <end position="200"/>
    </location>
</feature>
<evidence type="ECO:0000256" key="1">
    <source>
        <dbReference type="ARBA" id="ARBA00004651"/>
    </source>
</evidence>
<keyword evidence="5 8" id="KW-0812">Transmembrane</keyword>
<name>A0ABY4S1S1_9BACL</name>
<accession>A0ABY4S1S1</accession>
<sequence>MSRVSRAVVTILLLAFITAIRLPYIANSPYEYDSWRQSDTESIALNFIEHRMNIFFPQLNYDGPLPNYVQLEFQMTTWLIAWLYRWFGHDYALARAVPIGFFVMSAYFLLLIARRYVTDRTAWTAVLLYGIMPVTILYSRAIMPESAALCCMLGAYWLFVKGVEESKRGLVVLSGVFMALAIAEKIPAVFTGIPLIAVAVQAYKHRLFVRTELWIFAAIALGLPFLYFQWLSTVAEFPFVTGIATKHIWPHLLESFRSNEALEFFRTNLPSTFTWCGIGLFVIGLLCLDWRRHWSLGVWAIAMLLELAVIVATIRFDYYLILTAPVAALLGAQALARIGRWRVGKAAAAAVILAIGCQSYAIAVPLLQGQQTVLMQQAAWVQRYTPKNALVVVGTDDPSLLNASRRIGWRTGSLLPDDPVKELNAFIADGARYFIPLQGHIDGDDGRLAAYLNERFQRIEIPGGYSIYKLQ</sequence>
<evidence type="ECO:0000256" key="2">
    <source>
        <dbReference type="ARBA" id="ARBA00022475"/>
    </source>
</evidence>
<dbReference type="PANTHER" id="PTHR33908">
    <property type="entry name" value="MANNOSYLTRANSFERASE YKCB-RELATED"/>
    <property type="match status" value="1"/>
</dbReference>
<feature type="transmembrane region" description="Helical" evidence="8">
    <location>
        <begin position="318"/>
        <end position="336"/>
    </location>
</feature>
<feature type="transmembrane region" description="Helical" evidence="8">
    <location>
        <begin position="272"/>
        <end position="288"/>
    </location>
</feature>
<evidence type="ECO:0000313" key="10">
    <source>
        <dbReference type="EMBL" id="UQZ87611.1"/>
    </source>
</evidence>
<comment type="subcellular location">
    <subcellularLocation>
        <location evidence="1">Cell membrane</location>
        <topology evidence="1">Multi-pass membrane protein</topology>
    </subcellularLocation>
</comment>
<keyword evidence="4" id="KW-0808">Transferase</keyword>
<proteinExistence type="predicted"/>
<evidence type="ECO:0000256" key="3">
    <source>
        <dbReference type="ARBA" id="ARBA00022676"/>
    </source>
</evidence>
<evidence type="ECO:0000256" key="6">
    <source>
        <dbReference type="ARBA" id="ARBA00022989"/>
    </source>
</evidence>
<protein>
    <recommendedName>
        <fullName evidence="9">Glycosyltransferase RgtA/B/C/D-like domain-containing protein</fullName>
    </recommendedName>
</protein>
<dbReference type="RefSeq" id="WP_249863056.1">
    <property type="nucleotide sequence ID" value="NZ_CP027059.1"/>
</dbReference>
<dbReference type="InterPro" id="IPR050297">
    <property type="entry name" value="LipidA_mod_glycosyltrf_83"/>
</dbReference>
<feature type="transmembrane region" description="Helical" evidence="8">
    <location>
        <begin position="96"/>
        <end position="116"/>
    </location>
</feature>
<dbReference type="InterPro" id="IPR038731">
    <property type="entry name" value="RgtA/B/C-like"/>
</dbReference>
<feature type="transmembrane region" description="Helical" evidence="8">
    <location>
        <begin position="295"/>
        <end position="312"/>
    </location>
</feature>
<dbReference type="Pfam" id="PF13231">
    <property type="entry name" value="PMT_2"/>
    <property type="match status" value="1"/>
</dbReference>
<feature type="transmembrane region" description="Helical" evidence="8">
    <location>
        <begin position="212"/>
        <end position="230"/>
    </location>
</feature>
<evidence type="ECO:0000256" key="8">
    <source>
        <dbReference type="SAM" id="Phobius"/>
    </source>
</evidence>
<dbReference type="EMBL" id="CP027059">
    <property type="protein sequence ID" value="UQZ87611.1"/>
    <property type="molecule type" value="Genomic_DNA"/>
</dbReference>
<evidence type="ECO:0000256" key="5">
    <source>
        <dbReference type="ARBA" id="ARBA00022692"/>
    </source>
</evidence>
<feature type="transmembrane region" description="Helical" evidence="8">
    <location>
        <begin position="122"/>
        <end position="139"/>
    </location>
</feature>
<organism evidence="10 11">
    <name type="scientific">Paenibacillus konkukensis</name>
    <dbReference type="NCBI Taxonomy" id="2020716"/>
    <lineage>
        <taxon>Bacteria</taxon>
        <taxon>Bacillati</taxon>
        <taxon>Bacillota</taxon>
        <taxon>Bacilli</taxon>
        <taxon>Bacillales</taxon>
        <taxon>Paenibacillaceae</taxon>
        <taxon>Paenibacillus</taxon>
    </lineage>
</organism>
<dbReference type="Proteomes" id="UP001057134">
    <property type="component" value="Chromosome"/>
</dbReference>
<dbReference type="PANTHER" id="PTHR33908:SF11">
    <property type="entry name" value="MEMBRANE PROTEIN"/>
    <property type="match status" value="1"/>
</dbReference>
<evidence type="ECO:0000259" key="9">
    <source>
        <dbReference type="Pfam" id="PF13231"/>
    </source>
</evidence>